<proteinExistence type="predicted"/>
<keyword evidence="2" id="KW-1185">Reference proteome</keyword>
<reference evidence="1 2" key="1">
    <citation type="submission" date="2021-06" db="EMBL/GenBank/DDBJ databases">
        <title>Caerostris darwini draft genome.</title>
        <authorList>
            <person name="Kono N."/>
            <person name="Arakawa K."/>
        </authorList>
    </citation>
    <scope>NUCLEOTIDE SEQUENCE [LARGE SCALE GENOMIC DNA]</scope>
</reference>
<comment type="caution">
    <text evidence="1">The sequence shown here is derived from an EMBL/GenBank/DDBJ whole genome shotgun (WGS) entry which is preliminary data.</text>
</comment>
<sequence>MMEPFAPRSNIQHVKSVVNALIEVGLLWCHTNLELDLSGVAYGRKLTPFTSASLPSGAQQVLIIHGPLRRSVDVQFSVIWLVARALTPK</sequence>
<dbReference type="EMBL" id="BPLQ01000176">
    <property type="protein sequence ID" value="GIX68320.1"/>
    <property type="molecule type" value="Genomic_DNA"/>
</dbReference>
<dbReference type="Proteomes" id="UP001054837">
    <property type="component" value="Unassembled WGS sequence"/>
</dbReference>
<evidence type="ECO:0000313" key="1">
    <source>
        <dbReference type="EMBL" id="GIX68320.1"/>
    </source>
</evidence>
<dbReference type="AlphaFoldDB" id="A0AAV4M7U6"/>
<organism evidence="1 2">
    <name type="scientific">Caerostris darwini</name>
    <dbReference type="NCBI Taxonomy" id="1538125"/>
    <lineage>
        <taxon>Eukaryota</taxon>
        <taxon>Metazoa</taxon>
        <taxon>Ecdysozoa</taxon>
        <taxon>Arthropoda</taxon>
        <taxon>Chelicerata</taxon>
        <taxon>Arachnida</taxon>
        <taxon>Araneae</taxon>
        <taxon>Araneomorphae</taxon>
        <taxon>Entelegynae</taxon>
        <taxon>Araneoidea</taxon>
        <taxon>Araneidae</taxon>
        <taxon>Caerostris</taxon>
    </lineage>
</organism>
<name>A0AAV4M7U6_9ARAC</name>
<evidence type="ECO:0000313" key="2">
    <source>
        <dbReference type="Proteomes" id="UP001054837"/>
    </source>
</evidence>
<gene>
    <name evidence="1" type="ORF">CDAR_319681</name>
</gene>
<protein>
    <submittedName>
        <fullName evidence="1">Uncharacterized protein</fullName>
    </submittedName>
</protein>
<accession>A0AAV4M7U6</accession>